<evidence type="ECO:0000256" key="1">
    <source>
        <dbReference type="SAM" id="MobiDB-lite"/>
    </source>
</evidence>
<reference evidence="2" key="1">
    <citation type="journal article" date="2020" name="Stud. Mycol.">
        <title>101 Dothideomycetes genomes: a test case for predicting lifestyles and emergence of pathogens.</title>
        <authorList>
            <person name="Haridas S."/>
            <person name="Albert R."/>
            <person name="Binder M."/>
            <person name="Bloem J."/>
            <person name="Labutti K."/>
            <person name="Salamov A."/>
            <person name="Andreopoulos B."/>
            <person name="Baker S."/>
            <person name="Barry K."/>
            <person name="Bills G."/>
            <person name="Bluhm B."/>
            <person name="Cannon C."/>
            <person name="Castanera R."/>
            <person name="Culley D."/>
            <person name="Daum C."/>
            <person name="Ezra D."/>
            <person name="Gonzalez J."/>
            <person name="Henrissat B."/>
            <person name="Kuo A."/>
            <person name="Liang C."/>
            <person name="Lipzen A."/>
            <person name="Lutzoni F."/>
            <person name="Magnuson J."/>
            <person name="Mondo S."/>
            <person name="Nolan M."/>
            <person name="Ohm R."/>
            <person name="Pangilinan J."/>
            <person name="Park H.-J."/>
            <person name="Ramirez L."/>
            <person name="Alfaro M."/>
            <person name="Sun H."/>
            <person name="Tritt A."/>
            <person name="Yoshinaga Y."/>
            <person name="Zwiers L.-H."/>
            <person name="Turgeon B."/>
            <person name="Goodwin S."/>
            <person name="Spatafora J."/>
            <person name="Crous P."/>
            <person name="Grigoriev I."/>
        </authorList>
    </citation>
    <scope>NUCLEOTIDE SEQUENCE</scope>
    <source>
        <strain evidence="2">CBS 130266</strain>
    </source>
</reference>
<gene>
    <name evidence="2" type="ORF">EJ08DRAFT_699658</name>
</gene>
<proteinExistence type="predicted"/>
<sequence>MSNFNASQVMNRQTPAEKLAHIRALMAERAAVRAQATQVTQATQTRPLRYLHFRAESPQIFAPSDVTQPIKFVHHGMIHGFVEGGQITHEGDSESTVSEPWTWELNTDVSEGEVILEKGRWTWELNTDVLEGEIVRSWTTSTTDEDYSDTTVSEDWIAKYTKKEGGEVIDRRNVRQPQRWIHHMLCRQWVDMAPSKIPSLRYTYDEIDDGFYDDEPVTDTDYSNLDEKFGWALEAKPAEFGEESRSGEESAFEEEKVSKGESASQKGKGARRQESLSQATLDATPRGLCLISFPTSDDRRCMIDWALMLSVVDFDLDIFLTAPGSPESTA</sequence>
<accession>A0A9P4NMG2</accession>
<dbReference type="EMBL" id="MU007060">
    <property type="protein sequence ID" value="KAF2427437.1"/>
    <property type="molecule type" value="Genomic_DNA"/>
</dbReference>
<keyword evidence="3" id="KW-1185">Reference proteome</keyword>
<protein>
    <submittedName>
        <fullName evidence="2">Uncharacterized protein</fullName>
    </submittedName>
</protein>
<evidence type="ECO:0000313" key="3">
    <source>
        <dbReference type="Proteomes" id="UP000800235"/>
    </source>
</evidence>
<evidence type="ECO:0000313" key="2">
    <source>
        <dbReference type="EMBL" id="KAF2427437.1"/>
    </source>
</evidence>
<organism evidence="2 3">
    <name type="scientific">Tothia fuscella</name>
    <dbReference type="NCBI Taxonomy" id="1048955"/>
    <lineage>
        <taxon>Eukaryota</taxon>
        <taxon>Fungi</taxon>
        <taxon>Dikarya</taxon>
        <taxon>Ascomycota</taxon>
        <taxon>Pezizomycotina</taxon>
        <taxon>Dothideomycetes</taxon>
        <taxon>Pleosporomycetidae</taxon>
        <taxon>Venturiales</taxon>
        <taxon>Cylindrosympodiaceae</taxon>
        <taxon>Tothia</taxon>
    </lineage>
</organism>
<dbReference type="AlphaFoldDB" id="A0A9P4NMG2"/>
<feature type="region of interest" description="Disordered" evidence="1">
    <location>
        <begin position="239"/>
        <end position="278"/>
    </location>
</feature>
<dbReference type="Proteomes" id="UP000800235">
    <property type="component" value="Unassembled WGS sequence"/>
</dbReference>
<feature type="compositionally biased region" description="Basic and acidic residues" evidence="1">
    <location>
        <begin position="239"/>
        <end position="259"/>
    </location>
</feature>
<comment type="caution">
    <text evidence="2">The sequence shown here is derived from an EMBL/GenBank/DDBJ whole genome shotgun (WGS) entry which is preliminary data.</text>
</comment>
<name>A0A9P4NMG2_9PEZI</name>